<dbReference type="PROSITE" id="PS50883">
    <property type="entry name" value="EAL"/>
    <property type="match status" value="1"/>
</dbReference>
<dbReference type="Gene3D" id="3.30.70.270">
    <property type="match status" value="1"/>
</dbReference>
<dbReference type="Pfam" id="PF00563">
    <property type="entry name" value="EAL"/>
    <property type="match status" value="1"/>
</dbReference>
<dbReference type="GO" id="GO:0071111">
    <property type="term" value="F:cyclic-guanylate-specific phosphodiesterase activity"/>
    <property type="evidence" value="ECO:0007669"/>
    <property type="project" value="InterPro"/>
</dbReference>
<proteinExistence type="predicted"/>
<dbReference type="RefSeq" id="WP_073239395.1">
    <property type="nucleotide sequence ID" value="NZ_FQUY01000015.1"/>
</dbReference>
<feature type="domain" description="EAL" evidence="1">
    <location>
        <begin position="329"/>
        <end position="574"/>
    </location>
</feature>
<evidence type="ECO:0000313" key="3">
    <source>
        <dbReference type="EMBL" id="SHF24109.1"/>
    </source>
</evidence>
<dbReference type="InterPro" id="IPR050706">
    <property type="entry name" value="Cyclic-di-GMP_PDE-like"/>
</dbReference>
<dbReference type="Pfam" id="PF00990">
    <property type="entry name" value="GGDEF"/>
    <property type="match status" value="1"/>
</dbReference>
<feature type="domain" description="GGDEF" evidence="2">
    <location>
        <begin position="185"/>
        <end position="319"/>
    </location>
</feature>
<dbReference type="CDD" id="cd01949">
    <property type="entry name" value="GGDEF"/>
    <property type="match status" value="1"/>
</dbReference>
<dbReference type="PANTHER" id="PTHR33121">
    <property type="entry name" value="CYCLIC DI-GMP PHOSPHODIESTERASE PDEF"/>
    <property type="match status" value="1"/>
</dbReference>
<organism evidence="3 4">
    <name type="scientific">Desulforamulus putei DSM 12395</name>
    <dbReference type="NCBI Taxonomy" id="1121429"/>
    <lineage>
        <taxon>Bacteria</taxon>
        <taxon>Bacillati</taxon>
        <taxon>Bacillota</taxon>
        <taxon>Clostridia</taxon>
        <taxon>Eubacteriales</taxon>
        <taxon>Peptococcaceae</taxon>
        <taxon>Desulforamulus</taxon>
    </lineage>
</organism>
<dbReference type="InterPro" id="IPR035919">
    <property type="entry name" value="EAL_sf"/>
</dbReference>
<dbReference type="InterPro" id="IPR001633">
    <property type="entry name" value="EAL_dom"/>
</dbReference>
<protein>
    <submittedName>
        <fullName evidence="3">Diguanylate cyclase (GGDEF) domain-containing protein</fullName>
    </submittedName>
</protein>
<dbReference type="InterPro" id="IPR029787">
    <property type="entry name" value="Nucleotide_cyclase"/>
</dbReference>
<dbReference type="Proteomes" id="UP000184148">
    <property type="component" value="Unassembled WGS sequence"/>
</dbReference>
<dbReference type="SMART" id="SM00267">
    <property type="entry name" value="GGDEF"/>
    <property type="match status" value="1"/>
</dbReference>
<gene>
    <name evidence="3" type="ORF">SAMN02745133_02159</name>
</gene>
<sequence>MRFSKGLLELIKELTSQAGQLPLDDVEVTGRVAQAYAGRLRSLLDLVGQEANEAELRGAASDLLALFAGNHDKELLQRRIDLGRKLGAAEVSLEQLVTAYGFFFGRCCDELVPVIQFLERELQRLKYGGTSLLLDLGLLLLGYQGEVARQMRMFSEVDVLTGLLSRRKFEEELQQALEFARRTKREFSLYWLDIDNFKLINDVYGYIVGDIVLKVVADFLQESFPNAFAIARIGGNEFGVILMDTGPAEALAKAQVLCQGISELKIRPLGEEGIFITSSIGVASYPHHGQVQADLMLAAEVAQVTAKRKGRNRVQLIDALDESTNPTVVHERILLLREALRSKESIVPFYQPIVDLETGKPLGYEVLARVRRGEKFLSAGLFVEAAEQSGLMKDIGSIVIEQAMREKKSSWAKDKIFFINFSMRELENRETPRFMADLFNRYGIRPEEIVAEITEREAVLDMNAVQAFAKELTDLGVRLAVDDFGSGFSSFIYLRYFDCYFAKIEGSLVREITRSGRSRMIVENMAKLLQKLSIEVVAEFVENRETAEILRRAGIRYGQGYYLGMPVRCPGNGD</sequence>
<dbReference type="PANTHER" id="PTHR33121:SF71">
    <property type="entry name" value="OXYGEN SENSOR PROTEIN DOSP"/>
    <property type="match status" value="1"/>
</dbReference>
<dbReference type="SMART" id="SM00052">
    <property type="entry name" value="EAL"/>
    <property type="match status" value="1"/>
</dbReference>
<dbReference type="NCBIfam" id="TIGR00254">
    <property type="entry name" value="GGDEF"/>
    <property type="match status" value="1"/>
</dbReference>
<accession>A0A1M5A1B8</accession>
<evidence type="ECO:0000259" key="2">
    <source>
        <dbReference type="PROSITE" id="PS50887"/>
    </source>
</evidence>
<dbReference type="InterPro" id="IPR043128">
    <property type="entry name" value="Rev_trsase/Diguanyl_cyclase"/>
</dbReference>
<dbReference type="STRING" id="1121429.SAMN02745133_02159"/>
<dbReference type="CDD" id="cd01948">
    <property type="entry name" value="EAL"/>
    <property type="match status" value="1"/>
</dbReference>
<evidence type="ECO:0000259" key="1">
    <source>
        <dbReference type="PROSITE" id="PS50883"/>
    </source>
</evidence>
<dbReference type="OrthoDB" id="9762141at2"/>
<dbReference type="SUPFAM" id="SSF141868">
    <property type="entry name" value="EAL domain-like"/>
    <property type="match status" value="1"/>
</dbReference>
<dbReference type="EMBL" id="FQUY01000015">
    <property type="protein sequence ID" value="SHF24109.1"/>
    <property type="molecule type" value="Genomic_DNA"/>
</dbReference>
<name>A0A1M5A1B8_9FIRM</name>
<dbReference type="InterPro" id="IPR000160">
    <property type="entry name" value="GGDEF_dom"/>
</dbReference>
<reference evidence="4" key="1">
    <citation type="submission" date="2016-11" db="EMBL/GenBank/DDBJ databases">
        <authorList>
            <person name="Varghese N."/>
            <person name="Submissions S."/>
        </authorList>
    </citation>
    <scope>NUCLEOTIDE SEQUENCE [LARGE SCALE GENOMIC DNA]</scope>
    <source>
        <strain evidence="4">DSM 12395</strain>
    </source>
</reference>
<dbReference type="AlphaFoldDB" id="A0A1M5A1B8"/>
<dbReference type="Gene3D" id="3.20.20.450">
    <property type="entry name" value="EAL domain"/>
    <property type="match status" value="1"/>
</dbReference>
<dbReference type="SUPFAM" id="SSF55073">
    <property type="entry name" value="Nucleotide cyclase"/>
    <property type="match status" value="1"/>
</dbReference>
<keyword evidence="4" id="KW-1185">Reference proteome</keyword>
<dbReference type="PROSITE" id="PS50887">
    <property type="entry name" value="GGDEF"/>
    <property type="match status" value="1"/>
</dbReference>
<evidence type="ECO:0000313" key="4">
    <source>
        <dbReference type="Proteomes" id="UP000184148"/>
    </source>
</evidence>